<dbReference type="PROSITE" id="PS01357">
    <property type="entry name" value="ZF_ZZ_1"/>
    <property type="match status" value="1"/>
</dbReference>
<dbReference type="SMART" id="SM00291">
    <property type="entry name" value="ZnF_ZZ"/>
    <property type="match status" value="1"/>
</dbReference>
<feature type="domain" description="ZZ-type" evidence="6">
    <location>
        <begin position="388"/>
        <end position="442"/>
    </location>
</feature>
<sequence length="852" mass="93641">MPGVLKVTYQFEVRRCILEDVTYEHVTEALAKLYPDLSECVPKYLDDEGDACTLCASSFPDFLQLAKRGGGNDNSGPADGRLILKLHLVDSPSLLPVTHSDLPSVMSDTAPSLEGLQTPFEPSPQHCQHDWYPWWCHFADPFHGHWNPHHAFHWDAWAHHDFHDFKGKSKGKGKCKGKGKSKSKGKEAALSRPCPTEGCPYAVTWHETHCCHACSTSGQHGPACERKPCHQEKQPGAPGPECPQTPQTHQTRLQSILTPEVLAGVLAWKLPELLPLVEGDPEHLGHGFWAALAHLPSFVPSIHAALASLAPLLNAHGLAQAEAHLAELAQCPHNPTAAGLFLQCLVQSLNELEPAKQQELLKTFFEQHGDLLAPLEPFSPMILKLLEHGRCICDGCEMSPLRGPRFKCLSCPDYDLCGKCFAKRHEVHPEHQDFQCIPINPQGFASSFWETFAAEGEGSLGWMAWAPFLHGKGKHGKGKGCKGGKGKGCKGTGPCHGKRRERQENKEGAKRPCSTEGCVYEATWHQTHCCNLDVACQEGGKDKHGPHCHRKLQSESADVPEPMQEPQEPVTCEPEMPQPSAPEMELSQAEPTTRLEGELVTEGWQRSAPGYGLRVPVSCSCFDVEGEIAFEAAGPKPMAATAPTYVFPELDDGRRCEISWHKGQDHEKVARDFVAQHAFPADNIPTIIGFMQHAEQVVPVPVVASSLQAVDDSQTLLKAQVNQLREMGLGGFFDDTGPTLTFSRLEAAAAEASEFSELRRAVEHYEPQLEAGAVRTQLNLQGIMSISWGNVAAAASIWKASIISIMSTSWQLLRLKARRSEWPNIMSISWATWGPSIMGVSSWLLRPKLQVV</sequence>
<accession>A0A812HTT0</accession>
<dbReference type="Gene3D" id="3.30.60.90">
    <property type="match status" value="1"/>
</dbReference>
<comment type="caution">
    <text evidence="7">The sequence shown here is derived from an EMBL/GenBank/DDBJ whole genome shotgun (WGS) entry which is preliminary data.</text>
</comment>
<dbReference type="PROSITE" id="PS50135">
    <property type="entry name" value="ZF_ZZ_2"/>
    <property type="match status" value="1"/>
</dbReference>
<dbReference type="GO" id="GO:0008270">
    <property type="term" value="F:zinc ion binding"/>
    <property type="evidence" value="ECO:0007669"/>
    <property type="project" value="UniProtKB-KW"/>
</dbReference>
<evidence type="ECO:0000256" key="5">
    <source>
        <dbReference type="SAM" id="MobiDB-lite"/>
    </source>
</evidence>
<keyword evidence="1" id="KW-0479">Metal-binding</keyword>
<feature type="region of interest" description="Disordered" evidence="5">
    <location>
        <begin position="490"/>
        <end position="510"/>
    </location>
</feature>
<reference evidence="7" key="1">
    <citation type="submission" date="2021-02" db="EMBL/GenBank/DDBJ databases">
        <authorList>
            <person name="Dougan E. K."/>
            <person name="Rhodes N."/>
            <person name="Thang M."/>
            <person name="Chan C."/>
        </authorList>
    </citation>
    <scope>NUCLEOTIDE SEQUENCE</scope>
</reference>
<feature type="region of interest" description="Disordered" evidence="5">
    <location>
        <begin position="168"/>
        <end position="193"/>
    </location>
</feature>
<feature type="compositionally biased region" description="Low complexity" evidence="5">
    <location>
        <begin position="560"/>
        <end position="569"/>
    </location>
</feature>
<keyword evidence="8" id="KW-1185">Reference proteome</keyword>
<evidence type="ECO:0000256" key="3">
    <source>
        <dbReference type="ARBA" id="ARBA00022833"/>
    </source>
</evidence>
<evidence type="ECO:0000256" key="4">
    <source>
        <dbReference type="PROSITE-ProRule" id="PRU00228"/>
    </source>
</evidence>
<feature type="compositionally biased region" description="Basic residues" evidence="5">
    <location>
        <begin position="168"/>
        <end position="183"/>
    </location>
</feature>
<gene>
    <name evidence="7" type="ORF">SNAT2548_LOCUS1942</name>
</gene>
<evidence type="ECO:0000256" key="2">
    <source>
        <dbReference type="ARBA" id="ARBA00022771"/>
    </source>
</evidence>
<feature type="compositionally biased region" description="Basic and acidic residues" evidence="5">
    <location>
        <begin position="501"/>
        <end position="510"/>
    </location>
</feature>
<dbReference type="InterPro" id="IPR043145">
    <property type="entry name" value="Znf_ZZ_sf"/>
</dbReference>
<keyword evidence="3" id="KW-0862">Zinc</keyword>
<feature type="region of interest" description="Disordered" evidence="5">
    <location>
        <begin position="224"/>
        <end position="251"/>
    </location>
</feature>
<keyword evidence="2 4" id="KW-0863">Zinc-finger</keyword>
<dbReference type="AlphaFoldDB" id="A0A812HTT0"/>
<feature type="region of interest" description="Disordered" evidence="5">
    <location>
        <begin position="547"/>
        <end position="582"/>
    </location>
</feature>
<proteinExistence type="predicted"/>
<dbReference type="InterPro" id="IPR000433">
    <property type="entry name" value="Znf_ZZ"/>
</dbReference>
<dbReference type="SUPFAM" id="SSF57850">
    <property type="entry name" value="RING/U-box"/>
    <property type="match status" value="1"/>
</dbReference>
<organism evidence="7 8">
    <name type="scientific">Symbiodinium natans</name>
    <dbReference type="NCBI Taxonomy" id="878477"/>
    <lineage>
        <taxon>Eukaryota</taxon>
        <taxon>Sar</taxon>
        <taxon>Alveolata</taxon>
        <taxon>Dinophyceae</taxon>
        <taxon>Suessiales</taxon>
        <taxon>Symbiodiniaceae</taxon>
        <taxon>Symbiodinium</taxon>
    </lineage>
</organism>
<evidence type="ECO:0000313" key="8">
    <source>
        <dbReference type="Proteomes" id="UP000604046"/>
    </source>
</evidence>
<evidence type="ECO:0000256" key="1">
    <source>
        <dbReference type="ARBA" id="ARBA00022723"/>
    </source>
</evidence>
<protein>
    <recommendedName>
        <fullName evidence="6">ZZ-type domain-containing protein</fullName>
    </recommendedName>
</protein>
<dbReference type="Pfam" id="PF00569">
    <property type="entry name" value="ZZ"/>
    <property type="match status" value="1"/>
</dbReference>
<dbReference type="CDD" id="cd02340">
    <property type="entry name" value="ZZ_NBR1_like"/>
    <property type="match status" value="1"/>
</dbReference>
<name>A0A812HTT0_9DINO</name>
<evidence type="ECO:0000259" key="6">
    <source>
        <dbReference type="PROSITE" id="PS50135"/>
    </source>
</evidence>
<dbReference type="EMBL" id="CAJNDS010000112">
    <property type="protein sequence ID" value="CAE6960784.1"/>
    <property type="molecule type" value="Genomic_DNA"/>
</dbReference>
<dbReference type="Proteomes" id="UP000604046">
    <property type="component" value="Unassembled WGS sequence"/>
</dbReference>
<dbReference type="OrthoDB" id="441278at2759"/>
<evidence type="ECO:0000313" key="7">
    <source>
        <dbReference type="EMBL" id="CAE6960784.1"/>
    </source>
</evidence>
<feature type="compositionally biased region" description="Basic and acidic residues" evidence="5">
    <location>
        <begin position="224"/>
        <end position="233"/>
    </location>
</feature>